<keyword evidence="2" id="KW-1185">Reference proteome</keyword>
<gene>
    <name evidence="1" type="primary">Acey_s0058.g2842</name>
    <name evidence="1" type="ORF">Y032_0058g2842</name>
</gene>
<protein>
    <submittedName>
        <fullName evidence="1">Uncharacterized protein</fullName>
    </submittedName>
</protein>
<dbReference type="Proteomes" id="UP000024635">
    <property type="component" value="Unassembled WGS sequence"/>
</dbReference>
<comment type="caution">
    <text evidence="1">The sequence shown here is derived from an EMBL/GenBank/DDBJ whole genome shotgun (WGS) entry which is preliminary data.</text>
</comment>
<evidence type="ECO:0000313" key="1">
    <source>
        <dbReference type="EMBL" id="EYC09834.1"/>
    </source>
</evidence>
<name>A0A016U3F4_9BILA</name>
<evidence type="ECO:0000313" key="2">
    <source>
        <dbReference type="Proteomes" id="UP000024635"/>
    </source>
</evidence>
<organism evidence="1 2">
    <name type="scientific">Ancylostoma ceylanicum</name>
    <dbReference type="NCBI Taxonomy" id="53326"/>
    <lineage>
        <taxon>Eukaryota</taxon>
        <taxon>Metazoa</taxon>
        <taxon>Ecdysozoa</taxon>
        <taxon>Nematoda</taxon>
        <taxon>Chromadorea</taxon>
        <taxon>Rhabditida</taxon>
        <taxon>Rhabditina</taxon>
        <taxon>Rhabditomorpha</taxon>
        <taxon>Strongyloidea</taxon>
        <taxon>Ancylostomatidae</taxon>
        <taxon>Ancylostomatinae</taxon>
        <taxon>Ancylostoma</taxon>
    </lineage>
</organism>
<dbReference type="EMBL" id="JARK01001394">
    <property type="protein sequence ID" value="EYC09834.1"/>
    <property type="molecule type" value="Genomic_DNA"/>
</dbReference>
<dbReference type="AlphaFoldDB" id="A0A016U3F4"/>
<reference evidence="2" key="1">
    <citation type="journal article" date="2015" name="Nat. Genet.">
        <title>The genome and transcriptome of the zoonotic hookworm Ancylostoma ceylanicum identify infection-specific gene families.</title>
        <authorList>
            <person name="Schwarz E.M."/>
            <person name="Hu Y."/>
            <person name="Antoshechkin I."/>
            <person name="Miller M.M."/>
            <person name="Sternberg P.W."/>
            <person name="Aroian R.V."/>
        </authorList>
    </citation>
    <scope>NUCLEOTIDE SEQUENCE</scope>
    <source>
        <strain evidence="2">HY135</strain>
    </source>
</reference>
<sequence length="84" mass="9637">MDRRFLVVKTISSNLHRAPYPGHIGLGSKFVRPFPPLLMRSEAEQLLGFLSMKSHIVWDDPIYHSQLQILTGTLKIAHENNKNE</sequence>
<accession>A0A016U3F4</accession>
<proteinExistence type="predicted"/>